<dbReference type="PANTHER" id="PTHR36306">
    <property type="entry name" value="ALPHA-AMYLASE-RELATED-RELATED"/>
    <property type="match status" value="1"/>
</dbReference>
<feature type="domain" description="Alpha-amylase/4-alpha-glucanotransferase central" evidence="4">
    <location>
        <begin position="314"/>
        <end position="392"/>
    </location>
</feature>
<dbReference type="AlphaFoldDB" id="A0A7V3ZJT7"/>
<dbReference type="Pfam" id="PF03065">
    <property type="entry name" value="Glyco_hydro_57"/>
    <property type="match status" value="1"/>
</dbReference>
<dbReference type="InterPro" id="IPR015179">
    <property type="entry name" value="A-amylase/a-glucTrfase_C"/>
</dbReference>
<comment type="caution">
    <text evidence="6">The sequence shown here is derived from an EMBL/GenBank/DDBJ whole genome shotgun (WGS) entry which is preliminary data.</text>
</comment>
<dbReference type="InterPro" id="IPR011330">
    <property type="entry name" value="Glyco_hydro/deAcase_b/a-brl"/>
</dbReference>
<dbReference type="SUPFAM" id="SSF88713">
    <property type="entry name" value="Glycoside hydrolase/deacetylase"/>
    <property type="match status" value="1"/>
</dbReference>
<feature type="domain" description="Alpha-amylase/4-alpha-glucanotransferase C-terminal" evidence="5">
    <location>
        <begin position="404"/>
        <end position="681"/>
    </location>
</feature>
<keyword evidence="2" id="KW-0119">Carbohydrate metabolism</keyword>
<protein>
    <submittedName>
        <fullName evidence="6">DUF1926 domain-containing protein</fullName>
    </submittedName>
</protein>
<evidence type="ECO:0000259" key="4">
    <source>
        <dbReference type="Pfam" id="PF09094"/>
    </source>
</evidence>
<gene>
    <name evidence="6" type="ORF">ENU78_07300</name>
</gene>
<proteinExistence type="inferred from homology"/>
<dbReference type="Gene3D" id="3.20.110.20">
    <property type="match status" value="1"/>
</dbReference>
<comment type="similarity">
    <text evidence="1">Belongs to the glycosyl hydrolase 57 family.</text>
</comment>
<dbReference type="InterPro" id="IPR052046">
    <property type="entry name" value="GH57_Enzymes"/>
</dbReference>
<sequence length="686" mass="81351">MTKSIYFSLGIHNHQPVGNFDFVIERAYEMSYKPLIDFFFKYPDFPINVHFSGFLLLWLERNHPEYFEKLKIMAERGQIEFVSGGFYEPILPIIPDKDKVQQIKKLNKYIYDKFGQIPKGMWLAERVWEPHLVKYIVEAGIEYVVVDDAHFFSVGLKEEDLFGYYLMEEQGYKLAVFPISMKLRYLIPFADPEETITYLDKFASEDKSKIALLFDDGEKFGLWPDTYRTVYEEGWLERFVSKIKENFLLVTPVNLYAYMQRVKPKGRIYLPTASYREMMEWVLFPEAQKELEELVEKLKTENLWDKFSPYVKGGFWRNFLAKYDESNQMQKKMLYVWKKVQDSPNEEVKEKAMEEVFQGQANDAYWHGIFGGLYLPHLRTAIYEHLIKAENYLENSELRFNIFDFDCDGNDEIIVESPFFNLYLSPNHGGSVLEWDFKTKAFNLTNVLTRRKEAYHSKLSYVTSEAQGKSIHERWTAKEEGLENILFYDNHRRVSFTEKIFESEPVLEDLWKDSSRLEVDSFYENYDYEINKDENKIRVLFSGVFRGFELCKSYILYKDKSFVDVVYEIKNVSETPISLNFGWEINLNFLAPNHPDYYFLIGDQKYPLSSFGIEKVNNWKIFSGIGIELECVLDVEASLYRYPIETVSLSEEGFERVYQGSALIHFYKMDLLVGSTWRTTIRFWVK</sequence>
<name>A0A7V3ZJT7_DICTH</name>
<evidence type="ECO:0000256" key="1">
    <source>
        <dbReference type="ARBA" id="ARBA00006821"/>
    </source>
</evidence>
<dbReference type="Pfam" id="PF09094">
    <property type="entry name" value="AmyA-A_glucT_m"/>
    <property type="match status" value="1"/>
</dbReference>
<organism evidence="6">
    <name type="scientific">Dictyoglomus thermophilum</name>
    <dbReference type="NCBI Taxonomy" id="14"/>
    <lineage>
        <taxon>Bacteria</taxon>
        <taxon>Pseudomonadati</taxon>
        <taxon>Dictyoglomota</taxon>
        <taxon>Dictyoglomia</taxon>
        <taxon>Dictyoglomales</taxon>
        <taxon>Dictyoglomaceae</taxon>
        <taxon>Dictyoglomus</taxon>
    </lineage>
</organism>
<accession>A0A7V3ZJT7</accession>
<dbReference type="InterPro" id="IPR011013">
    <property type="entry name" value="Gal_mutarotase_sf_dom"/>
</dbReference>
<evidence type="ECO:0000259" key="3">
    <source>
        <dbReference type="Pfam" id="PF03065"/>
    </source>
</evidence>
<dbReference type="GO" id="GO:0005975">
    <property type="term" value="P:carbohydrate metabolic process"/>
    <property type="evidence" value="ECO:0007669"/>
    <property type="project" value="InterPro"/>
</dbReference>
<dbReference type="CDD" id="cd10793">
    <property type="entry name" value="GH57N_TLGT_like"/>
    <property type="match status" value="1"/>
</dbReference>
<dbReference type="PANTHER" id="PTHR36306:SF1">
    <property type="entry name" value="ALPHA-AMYLASE-RELATED"/>
    <property type="match status" value="1"/>
</dbReference>
<dbReference type="EMBL" id="DTDV01000019">
    <property type="protein sequence ID" value="HGK24218.1"/>
    <property type="molecule type" value="Genomic_DNA"/>
</dbReference>
<dbReference type="InterPro" id="IPR004300">
    <property type="entry name" value="Glyco_hydro_57_N"/>
</dbReference>
<dbReference type="InterPro" id="IPR014718">
    <property type="entry name" value="GH-type_carb-bd"/>
</dbReference>
<dbReference type="InterPro" id="IPR015178">
    <property type="entry name" value="A-amylase/a-glucTrfase_central"/>
</dbReference>
<evidence type="ECO:0000313" key="6">
    <source>
        <dbReference type="EMBL" id="HGK24218.1"/>
    </source>
</evidence>
<reference evidence="6" key="1">
    <citation type="journal article" date="2020" name="mSystems">
        <title>Genome- and Community-Level Interaction Insights into Carbon Utilization and Element Cycling Functions of Hydrothermarchaeota in Hydrothermal Sediment.</title>
        <authorList>
            <person name="Zhou Z."/>
            <person name="Liu Y."/>
            <person name="Xu W."/>
            <person name="Pan J."/>
            <person name="Luo Z.H."/>
            <person name="Li M."/>
        </authorList>
    </citation>
    <scope>NUCLEOTIDE SEQUENCE [LARGE SCALE GENOMIC DNA]</scope>
    <source>
        <strain evidence="6">SpSt-70</strain>
    </source>
</reference>
<dbReference type="SUPFAM" id="SSF88688">
    <property type="entry name" value="Families 57/38 glycoside transferase middle domain"/>
    <property type="match status" value="1"/>
</dbReference>
<dbReference type="GO" id="GO:0003824">
    <property type="term" value="F:catalytic activity"/>
    <property type="evidence" value="ECO:0007669"/>
    <property type="project" value="InterPro"/>
</dbReference>
<dbReference type="GO" id="GO:0030246">
    <property type="term" value="F:carbohydrate binding"/>
    <property type="evidence" value="ECO:0007669"/>
    <property type="project" value="InterPro"/>
</dbReference>
<evidence type="ECO:0000256" key="2">
    <source>
        <dbReference type="ARBA" id="ARBA00023277"/>
    </source>
</evidence>
<dbReference type="SUPFAM" id="SSF74650">
    <property type="entry name" value="Galactose mutarotase-like"/>
    <property type="match status" value="1"/>
</dbReference>
<feature type="domain" description="Glycoside hydrolase family 57 N-terminal" evidence="3">
    <location>
        <begin position="9"/>
        <end position="271"/>
    </location>
</feature>
<dbReference type="InterPro" id="IPR028995">
    <property type="entry name" value="Glyco_hydro_57/38_cen_sf"/>
</dbReference>
<dbReference type="Gene3D" id="2.70.98.10">
    <property type="match status" value="1"/>
</dbReference>
<dbReference type="Pfam" id="PF09095">
    <property type="entry name" value="AmyA-gluTrfs_C"/>
    <property type="match status" value="1"/>
</dbReference>
<evidence type="ECO:0000259" key="5">
    <source>
        <dbReference type="Pfam" id="PF09095"/>
    </source>
</evidence>